<feature type="binding site" evidence="2">
    <location>
        <begin position="710"/>
        <end position="717"/>
    </location>
    <ligand>
        <name>ATP</name>
        <dbReference type="ChEBI" id="CHEBI:30616"/>
    </ligand>
</feature>
<dbReference type="Proteomes" id="UP001633002">
    <property type="component" value="Unassembled WGS sequence"/>
</dbReference>
<dbReference type="AlphaFoldDB" id="A0ABD3H9H6"/>
<keyword evidence="7" id="KW-1185">Reference proteome</keyword>
<feature type="region of interest" description="Disordered" evidence="4">
    <location>
        <begin position="172"/>
        <end position="238"/>
    </location>
</feature>
<organism evidence="6 7">
    <name type="scientific">Riccia sorocarpa</name>
    <dbReference type="NCBI Taxonomy" id="122646"/>
    <lineage>
        <taxon>Eukaryota</taxon>
        <taxon>Viridiplantae</taxon>
        <taxon>Streptophyta</taxon>
        <taxon>Embryophyta</taxon>
        <taxon>Marchantiophyta</taxon>
        <taxon>Marchantiopsida</taxon>
        <taxon>Marchantiidae</taxon>
        <taxon>Marchantiales</taxon>
        <taxon>Ricciaceae</taxon>
        <taxon>Riccia</taxon>
    </lineage>
</organism>
<evidence type="ECO:0000313" key="7">
    <source>
        <dbReference type="Proteomes" id="UP001633002"/>
    </source>
</evidence>
<keyword evidence="1 2" id="KW-0505">Motor protein</keyword>
<dbReference type="PANTHER" id="PTHR47972">
    <property type="entry name" value="KINESIN-LIKE PROTEIN KLP-3"/>
    <property type="match status" value="1"/>
</dbReference>
<feature type="compositionally biased region" description="Basic and acidic residues" evidence="4">
    <location>
        <begin position="172"/>
        <end position="195"/>
    </location>
</feature>
<dbReference type="InterPro" id="IPR027417">
    <property type="entry name" value="P-loop_NTPase"/>
</dbReference>
<dbReference type="InterPro" id="IPR036961">
    <property type="entry name" value="Kinesin_motor_dom_sf"/>
</dbReference>
<name>A0ABD3H9H6_9MARC</name>
<feature type="region of interest" description="Disordered" evidence="4">
    <location>
        <begin position="109"/>
        <end position="141"/>
    </location>
</feature>
<dbReference type="Gene3D" id="3.40.850.10">
    <property type="entry name" value="Kinesin motor domain"/>
    <property type="match status" value="1"/>
</dbReference>
<feature type="region of interest" description="Disordered" evidence="4">
    <location>
        <begin position="1"/>
        <end position="45"/>
    </location>
</feature>
<dbReference type="PROSITE" id="PS50067">
    <property type="entry name" value="KINESIN_MOTOR_2"/>
    <property type="match status" value="1"/>
</dbReference>
<dbReference type="PANTHER" id="PTHR47972:SF35">
    <property type="entry name" value="KINESIN-LIKE PROTEIN KIN-14Q"/>
    <property type="match status" value="1"/>
</dbReference>
<keyword evidence="3" id="KW-0175">Coiled coil</keyword>
<dbReference type="GO" id="GO:0005524">
    <property type="term" value="F:ATP binding"/>
    <property type="evidence" value="ECO:0007669"/>
    <property type="project" value="UniProtKB-UniRule"/>
</dbReference>
<dbReference type="InterPro" id="IPR001752">
    <property type="entry name" value="Kinesin_motor_dom"/>
</dbReference>
<feature type="compositionally biased region" description="Basic and acidic residues" evidence="4">
    <location>
        <begin position="125"/>
        <end position="141"/>
    </location>
</feature>
<proteinExistence type="inferred from homology"/>
<evidence type="ECO:0000256" key="4">
    <source>
        <dbReference type="SAM" id="MobiDB-lite"/>
    </source>
</evidence>
<evidence type="ECO:0000259" key="5">
    <source>
        <dbReference type="PROSITE" id="PS50067"/>
    </source>
</evidence>
<keyword evidence="2" id="KW-0547">Nucleotide-binding</keyword>
<reference evidence="6 7" key="1">
    <citation type="submission" date="2024-09" db="EMBL/GenBank/DDBJ databases">
        <title>Chromosome-scale assembly of Riccia sorocarpa.</title>
        <authorList>
            <person name="Paukszto L."/>
        </authorList>
    </citation>
    <scope>NUCLEOTIDE SEQUENCE [LARGE SCALE GENOMIC DNA]</scope>
    <source>
        <strain evidence="6">LP-2024</strain>
        <tissue evidence="6">Aerial parts of the thallus</tissue>
    </source>
</reference>
<dbReference type="Gene3D" id="2.60.120.430">
    <property type="entry name" value="Galactose-binding lectin"/>
    <property type="match status" value="1"/>
</dbReference>
<comment type="similarity">
    <text evidence="2">Belongs to the TRAFAC class myosin-kinesin ATPase superfamily. Kinesin family.</text>
</comment>
<dbReference type="InterPro" id="IPR027640">
    <property type="entry name" value="Kinesin-like_fam"/>
</dbReference>
<evidence type="ECO:0000256" key="1">
    <source>
        <dbReference type="ARBA" id="ARBA00023175"/>
    </source>
</evidence>
<gene>
    <name evidence="6" type="ORF">R1sor_013065</name>
</gene>
<sequence length="833" mass="92759">MMDADDEYVATLPAKDVTPSTLSTSGRRVASEPSKEVKRRSSSLRASLSEAYVRKVTDWLEAGGPRGSIEQLYSEMDGEGNEGNDDHAVEQFDSTMYFDSTQTLDVTEKSLRGSQHSGSGRFGRRSQEGLRESRFSDKKNEQSNRDFIAGCKYGDPLDRRMDLSQDFTEELKYEDPLEHHEARDDDPESKVDREVFPVSSSDSFSGSSAAIQICATDASSSPSSGRSRSNEVSTDVSHQTNEVIGCAPELLTEDYSRILEKLCLRVQSDAEAIEKNPGELVIALNAGSRSPVTSSCGIEYSEDGNFVGGDILRTDENIIETAEQNLYQTARFGNIAYNFSNLSVGNYFVDLHFVEIVFTNGPPGMRVFDVYIQGEKIISDLDVYEEVGSNKPLVLSTAAGVVDGSLKVAFIGVPGAGVPTVSAICVRKAPFSGAILPVRSTCEAESCVKLDGKRMDEDCLEPVEVEHRRRRQQVKNKAHVKSEEYEANLETLTKECQEVWISLEEANRNSEKMQNELVTKSVTIGALENVIETQKTLIRDLEETKEVSVHKWRIAFTKLHQDIQVLKAEYGGFSSDTKDWIKSFPNPASMIKSVQLLVAEHDDLKKKYAEECHERKQLYNKVLELKGNIRVFCRCRPLSPIEVSGGISSVVDFDAVKDNELIVRQGNAKKLFKFDQVFTPQDDQVEVFANTAPVVISVLDGYNVCIFAYGQTGTGKTFTMEGTPENRGVNYRTLEELFHVADQRKGQFNYEICVSVLEVYNEQIRDLLAPPPDVDQPVKKLEIRQVAEGGHHVPGLVEAQVHCMTQVWDVLQTGSSARSVRTTTVFITVRRLH</sequence>
<dbReference type="Pfam" id="PF11721">
    <property type="entry name" value="Malectin"/>
    <property type="match status" value="1"/>
</dbReference>
<dbReference type="GO" id="GO:0003774">
    <property type="term" value="F:cytoskeletal motor activity"/>
    <property type="evidence" value="ECO:0007669"/>
    <property type="project" value="UniProtKB-UniRule"/>
</dbReference>
<evidence type="ECO:0000256" key="2">
    <source>
        <dbReference type="PROSITE-ProRule" id="PRU00283"/>
    </source>
</evidence>
<feature type="compositionally biased region" description="Low complexity" evidence="4">
    <location>
        <begin position="199"/>
        <end position="208"/>
    </location>
</feature>
<dbReference type="EMBL" id="JBJQOH010000004">
    <property type="protein sequence ID" value="KAL3686756.1"/>
    <property type="molecule type" value="Genomic_DNA"/>
</dbReference>
<dbReference type="Pfam" id="PF00225">
    <property type="entry name" value="Kinesin"/>
    <property type="match status" value="1"/>
</dbReference>
<feature type="coiled-coil region" evidence="3">
    <location>
        <begin position="475"/>
        <end position="544"/>
    </location>
</feature>
<protein>
    <recommendedName>
        <fullName evidence="5">Kinesin motor domain-containing protein</fullName>
    </recommendedName>
</protein>
<dbReference type="SUPFAM" id="SSF52540">
    <property type="entry name" value="P-loop containing nucleoside triphosphate hydrolases"/>
    <property type="match status" value="1"/>
</dbReference>
<evidence type="ECO:0000313" key="6">
    <source>
        <dbReference type="EMBL" id="KAL3686756.1"/>
    </source>
</evidence>
<evidence type="ECO:0000256" key="3">
    <source>
        <dbReference type="SAM" id="Coils"/>
    </source>
</evidence>
<comment type="caution">
    <text evidence="6">The sequence shown here is derived from an EMBL/GenBank/DDBJ whole genome shotgun (WGS) entry which is preliminary data.</text>
</comment>
<feature type="domain" description="Kinesin motor" evidence="5">
    <location>
        <begin position="628"/>
        <end position="833"/>
    </location>
</feature>
<keyword evidence="2" id="KW-0067">ATP-binding</keyword>
<dbReference type="InterPro" id="IPR021720">
    <property type="entry name" value="Malectin_dom"/>
</dbReference>
<dbReference type="SMART" id="SM00129">
    <property type="entry name" value="KISc"/>
    <property type="match status" value="1"/>
</dbReference>
<accession>A0ABD3H9H6</accession>